<feature type="transmembrane region" description="Helical" evidence="9">
    <location>
        <begin position="460"/>
        <end position="480"/>
    </location>
</feature>
<dbReference type="InterPro" id="IPR006224">
    <property type="entry name" value="PsdUridine_synth_RluA-like_CS"/>
</dbReference>
<feature type="transmembrane region" description="Helical" evidence="9">
    <location>
        <begin position="300"/>
        <end position="324"/>
    </location>
</feature>
<dbReference type="EMBL" id="LAFY01000374">
    <property type="protein sequence ID" value="KJX98929.1"/>
    <property type="molecule type" value="Genomic_DNA"/>
</dbReference>
<feature type="transmembrane region" description="Helical" evidence="9">
    <location>
        <begin position="336"/>
        <end position="356"/>
    </location>
</feature>
<proteinExistence type="predicted"/>
<evidence type="ECO:0000256" key="3">
    <source>
        <dbReference type="ARBA" id="ARBA00022692"/>
    </source>
</evidence>
<dbReference type="GO" id="GO:0003723">
    <property type="term" value="F:RNA binding"/>
    <property type="evidence" value="ECO:0007669"/>
    <property type="project" value="UniProtKB-KW"/>
</dbReference>
<feature type="transmembrane region" description="Helical" evidence="9">
    <location>
        <begin position="396"/>
        <end position="416"/>
    </location>
</feature>
<dbReference type="OrthoDB" id="6730379at2759"/>
<dbReference type="Proteomes" id="UP000033647">
    <property type="component" value="Unassembled WGS sequence"/>
</dbReference>
<keyword evidence="4 9" id="KW-1133">Transmembrane helix</keyword>
<feature type="domain" description="Pseudouridine synthase RsuA/RluA-like" evidence="10">
    <location>
        <begin position="657"/>
        <end position="819"/>
    </location>
</feature>
<reference evidence="11 12" key="1">
    <citation type="submission" date="2015-03" db="EMBL/GenBank/DDBJ databases">
        <title>RNA-seq based gene annotation and comparative genomics of four Zymoseptoria species reveal species-specific pathogenicity related genes and transposable element activity.</title>
        <authorList>
            <person name="Grandaubert J."/>
            <person name="Bhattacharyya A."/>
            <person name="Stukenbrock E.H."/>
        </authorList>
    </citation>
    <scope>NUCLEOTIDE SEQUENCE [LARGE SCALE GENOMIC DNA]</scope>
    <source>
        <strain evidence="11 12">Zb18110</strain>
    </source>
</reference>
<evidence type="ECO:0000313" key="11">
    <source>
        <dbReference type="EMBL" id="KJX98929.1"/>
    </source>
</evidence>
<evidence type="ECO:0000256" key="6">
    <source>
        <dbReference type="PIRSR" id="PIRSR606225-1"/>
    </source>
</evidence>
<dbReference type="Gene3D" id="1.20.1250.20">
    <property type="entry name" value="MFS general substrate transporter like domains"/>
    <property type="match status" value="2"/>
</dbReference>
<dbReference type="Pfam" id="PF07690">
    <property type="entry name" value="MFS_1"/>
    <property type="match status" value="1"/>
</dbReference>
<dbReference type="Pfam" id="PF00849">
    <property type="entry name" value="PseudoU_synth_2"/>
    <property type="match status" value="1"/>
</dbReference>
<feature type="transmembrane region" description="Helical" evidence="9">
    <location>
        <begin position="137"/>
        <end position="154"/>
    </location>
</feature>
<dbReference type="GO" id="GO:0022857">
    <property type="term" value="F:transmembrane transporter activity"/>
    <property type="evidence" value="ECO:0007669"/>
    <property type="project" value="InterPro"/>
</dbReference>
<feature type="transmembrane region" description="Helical" evidence="9">
    <location>
        <begin position="166"/>
        <end position="185"/>
    </location>
</feature>
<dbReference type="PANTHER" id="PTHR43791">
    <property type="entry name" value="PERMEASE-RELATED"/>
    <property type="match status" value="1"/>
</dbReference>
<dbReference type="InterPro" id="IPR011701">
    <property type="entry name" value="MFS"/>
</dbReference>
<feature type="transmembrane region" description="Helical" evidence="9">
    <location>
        <begin position="197"/>
        <end position="216"/>
    </location>
</feature>
<evidence type="ECO:0000256" key="8">
    <source>
        <dbReference type="SAM" id="MobiDB-lite"/>
    </source>
</evidence>
<accession>A0A0F4GNE1</accession>
<protein>
    <recommendedName>
        <fullName evidence="10">Pseudouridine synthase RsuA/RluA-like domain-containing protein</fullName>
    </recommendedName>
</protein>
<dbReference type="SUPFAM" id="SSF55120">
    <property type="entry name" value="Pseudouridine synthase"/>
    <property type="match status" value="1"/>
</dbReference>
<feature type="transmembrane region" description="Helical" evidence="9">
    <location>
        <begin position="365"/>
        <end position="384"/>
    </location>
</feature>
<keyword evidence="5 9" id="KW-0472">Membrane</keyword>
<dbReference type="PROSITE" id="PS50889">
    <property type="entry name" value="S4"/>
    <property type="match status" value="1"/>
</dbReference>
<dbReference type="NCBIfam" id="TIGR00005">
    <property type="entry name" value="rluA_subfam"/>
    <property type="match status" value="1"/>
</dbReference>
<comment type="caution">
    <text evidence="11">The sequence shown here is derived from an EMBL/GenBank/DDBJ whole genome shotgun (WGS) entry which is preliminary data.</text>
</comment>
<evidence type="ECO:0000313" key="12">
    <source>
        <dbReference type="Proteomes" id="UP000033647"/>
    </source>
</evidence>
<name>A0A0F4GNE1_9PEZI</name>
<keyword evidence="2" id="KW-0813">Transport</keyword>
<organism evidence="11 12">
    <name type="scientific">Zymoseptoria brevis</name>
    <dbReference type="NCBI Taxonomy" id="1047168"/>
    <lineage>
        <taxon>Eukaryota</taxon>
        <taxon>Fungi</taxon>
        <taxon>Dikarya</taxon>
        <taxon>Ascomycota</taxon>
        <taxon>Pezizomycotina</taxon>
        <taxon>Dothideomycetes</taxon>
        <taxon>Dothideomycetidae</taxon>
        <taxon>Mycosphaerellales</taxon>
        <taxon>Mycosphaerellaceae</taxon>
        <taxon>Zymoseptoria</taxon>
    </lineage>
</organism>
<evidence type="ECO:0000256" key="7">
    <source>
        <dbReference type="PROSITE-ProRule" id="PRU00182"/>
    </source>
</evidence>
<dbReference type="InterPro" id="IPR006225">
    <property type="entry name" value="PsdUridine_synth_RluC/D"/>
</dbReference>
<evidence type="ECO:0000256" key="9">
    <source>
        <dbReference type="SAM" id="Phobius"/>
    </source>
</evidence>
<dbReference type="STRING" id="1047168.A0A0F4GNE1"/>
<keyword evidence="12" id="KW-1185">Reference proteome</keyword>
<dbReference type="InterPro" id="IPR006145">
    <property type="entry name" value="PsdUridine_synth_RsuA/RluA"/>
</dbReference>
<keyword evidence="7" id="KW-0694">RNA-binding</keyword>
<feature type="region of interest" description="Disordered" evidence="8">
    <location>
        <begin position="1"/>
        <end position="30"/>
    </location>
</feature>
<evidence type="ECO:0000256" key="2">
    <source>
        <dbReference type="ARBA" id="ARBA00022448"/>
    </source>
</evidence>
<evidence type="ECO:0000256" key="5">
    <source>
        <dbReference type="ARBA" id="ARBA00023136"/>
    </source>
</evidence>
<feature type="transmembrane region" description="Helical" evidence="9">
    <location>
        <begin position="228"/>
        <end position="251"/>
    </location>
</feature>
<evidence type="ECO:0000256" key="1">
    <source>
        <dbReference type="ARBA" id="ARBA00004141"/>
    </source>
</evidence>
<dbReference type="SUPFAM" id="SSF103473">
    <property type="entry name" value="MFS general substrate transporter"/>
    <property type="match status" value="1"/>
</dbReference>
<comment type="subcellular location">
    <subcellularLocation>
        <location evidence="1">Membrane</location>
        <topology evidence="1">Multi-pass membrane protein</topology>
    </subcellularLocation>
</comment>
<dbReference type="InterPro" id="IPR020103">
    <property type="entry name" value="PsdUridine_synth_cat_dom_sf"/>
</dbReference>
<feature type="active site" evidence="6">
    <location>
        <position position="700"/>
    </location>
</feature>
<dbReference type="Gene3D" id="3.30.2350.10">
    <property type="entry name" value="Pseudouridine synthase"/>
    <property type="match status" value="1"/>
</dbReference>
<dbReference type="CDD" id="cd02557">
    <property type="entry name" value="PseudoU_synth_ScRIB2"/>
    <property type="match status" value="1"/>
</dbReference>
<dbReference type="InterPro" id="IPR036259">
    <property type="entry name" value="MFS_trans_sf"/>
</dbReference>
<evidence type="ECO:0000259" key="10">
    <source>
        <dbReference type="Pfam" id="PF00849"/>
    </source>
</evidence>
<dbReference type="GO" id="GO:0009982">
    <property type="term" value="F:pseudouridine synthase activity"/>
    <property type="evidence" value="ECO:0007669"/>
    <property type="project" value="InterPro"/>
</dbReference>
<feature type="compositionally biased region" description="Basic and acidic residues" evidence="8">
    <location>
        <begin position="1"/>
        <end position="15"/>
    </location>
</feature>
<dbReference type="GO" id="GO:0016020">
    <property type="term" value="C:membrane"/>
    <property type="evidence" value="ECO:0007669"/>
    <property type="project" value="UniProtKB-SubCell"/>
</dbReference>
<feature type="region of interest" description="Disordered" evidence="8">
    <location>
        <begin position="930"/>
        <end position="965"/>
    </location>
</feature>
<dbReference type="PROSITE" id="PS01129">
    <property type="entry name" value="PSI_RLU"/>
    <property type="match status" value="1"/>
</dbReference>
<dbReference type="AlphaFoldDB" id="A0A0F4GNE1"/>
<evidence type="ECO:0000256" key="4">
    <source>
        <dbReference type="ARBA" id="ARBA00022989"/>
    </source>
</evidence>
<gene>
    <name evidence="11" type="ORF">TI39_contig382g00002</name>
</gene>
<keyword evidence="3 9" id="KW-0812">Transmembrane</keyword>
<dbReference type="GO" id="GO:0001522">
    <property type="term" value="P:pseudouridine synthesis"/>
    <property type="evidence" value="ECO:0007669"/>
    <property type="project" value="InterPro"/>
</dbReference>
<sequence length="965" mass="108009">MAFDTESKTPTEDIKSSSPTPSLPSDEHKASQAADLQLVPSLDEGHMIVGDEYSPAECKRVLRKIDRFLLPLMWFCYGVQQTDKTSLGVQAIFGLPKDTGLVGQQYSWLTTIFYLTDMVGEFPSNFLLQKWSLGKTLSIYMICWGICVTCIGAAQNWTHLMVLRGLQGFFECTISPGFVLVIGSWYRTEEHSSRSLFFQSANAGFGIIGNLSMYGIGSHAKKHGGLAAWKSISFFLGAITVVLALICFLLLGSPKEVRWLNAEERKVAQSRVVSNKAGRDVTGIKWSWPQVAEAFKDPQLWFCLVNAFLSSVPNGGLTTFSAIIMKSFGFTELQVLLLDIPRSTISVLIFVAVGFYTRRVPNRRMYVMAASCVPAFVGLLAMSLLPNTPEFQWTKYAMYVITVPYVLGLFLAWTLIPSNVAGRTKKTIISSATFIGYCVGNMSGSQIFKSKDAPRYVPGTIGACACFGIQFVLVIAWRLYYGWQNRKRDCAAAASGISKEEQERLGQEMGERNMTDLENVHFSMALVPVPEPPLEKAEVMTPPPAVAITPCDPWPRPYEMDGNLRRVAPYHFTYNTNCKQRWRGRGILEIFKDEFRDRPPEYYEDAMERGAIQLNGQPVPSPETKVQNGDIISHTLHRHEPPVTAQPIGIVHEDDGLMIINKPAGVPVHPAGRYNFNSVIEILRSERGHEFNPLPCNRLDRLTSGVMFIAKNKKAAERVTDQLMARTVRKEYVARVKGEFPEGDVVCEQPILQISPKLGLNRVRANGKEARTVFKRLAYYPASAPNDTDNINGRQREGYSIVRCRPLTGRTHQLRVHLQFLGHPISNDPIYSNQRVFGPDLGRSSSTAEDDEDIMTRLARMGKEEVAEAVAYHDEMVDEYNRKKAEKMTGDLCKLCNTPLYSDPGAHELGIYLHARKYADAEGKWNYETELPEWALPPPGSEGPKETNEESDPMAVDVEKLTLKE</sequence>
<dbReference type="PANTHER" id="PTHR43791:SF7">
    <property type="entry name" value="MAJOR FACILITATOR SUPERFAMILY (MFS) PROFILE DOMAIN-CONTAINING PROTEIN"/>
    <property type="match status" value="1"/>
</dbReference>